<sequence length="141" mass="16189">MNKPLFTGKGSLGNMPKGPSQRQLRVAEEVRHVLADVFARTEFRDPELRDKRLTVTEVRMTPDLRNAIIYVVRLGQDNVEDLLPALKRAAPYLRSQLSQKLRLKFLPELRFHADTGLDYAAKIDVLLHSPEVLRDLDKDDE</sequence>
<evidence type="ECO:0000313" key="5">
    <source>
        <dbReference type="EMBL" id="CAI3942497.1"/>
    </source>
</evidence>
<gene>
    <name evidence="2" type="primary">rbfA</name>
    <name evidence="5" type="ORF">R53529_LOCUS1202</name>
    <name evidence="4" type="ORF">R53530_LOCUS1232</name>
</gene>
<comment type="similarity">
    <text evidence="2">Belongs to the RbfA family.</text>
</comment>
<dbReference type="InterPro" id="IPR023799">
    <property type="entry name" value="RbfA_dom_sf"/>
</dbReference>
<protein>
    <recommendedName>
        <fullName evidence="2">Ribosome-binding factor A</fullName>
    </recommendedName>
</protein>
<dbReference type="NCBIfam" id="TIGR00082">
    <property type="entry name" value="rbfA"/>
    <property type="match status" value="1"/>
</dbReference>
<reference evidence="4" key="1">
    <citation type="submission" date="2022-10" db="EMBL/GenBank/DDBJ databases">
        <authorList>
            <person name="Botero Cardona J."/>
        </authorList>
    </citation>
    <scope>NUCLEOTIDE SEQUENCE</scope>
    <source>
        <strain evidence="4">LMG 31819</strain>
        <strain evidence="5">R-53529</strain>
    </source>
</reference>
<name>A0A9W4X6M1_9PROT</name>
<dbReference type="GO" id="GO:0043024">
    <property type="term" value="F:ribosomal small subunit binding"/>
    <property type="evidence" value="ECO:0007669"/>
    <property type="project" value="TreeGrafter"/>
</dbReference>
<evidence type="ECO:0000256" key="3">
    <source>
        <dbReference type="SAM" id="MobiDB-lite"/>
    </source>
</evidence>
<dbReference type="AlphaFoldDB" id="A0A9W4X6M1"/>
<evidence type="ECO:0000313" key="7">
    <source>
        <dbReference type="Proteomes" id="UP001154259"/>
    </source>
</evidence>
<evidence type="ECO:0000256" key="2">
    <source>
        <dbReference type="HAMAP-Rule" id="MF_00003"/>
    </source>
</evidence>
<dbReference type="GO" id="GO:0005829">
    <property type="term" value="C:cytosol"/>
    <property type="evidence" value="ECO:0007669"/>
    <property type="project" value="TreeGrafter"/>
</dbReference>
<dbReference type="NCBIfam" id="NF001802">
    <property type="entry name" value="PRK00521.2-5"/>
    <property type="match status" value="1"/>
</dbReference>
<keyword evidence="7" id="KW-1185">Reference proteome</keyword>
<dbReference type="Gene3D" id="3.30.300.20">
    <property type="match status" value="1"/>
</dbReference>
<dbReference type="GO" id="GO:0030490">
    <property type="term" value="P:maturation of SSU-rRNA"/>
    <property type="evidence" value="ECO:0007669"/>
    <property type="project" value="UniProtKB-UniRule"/>
</dbReference>
<keyword evidence="2" id="KW-0963">Cytoplasm</keyword>
<comment type="subunit">
    <text evidence="2">Monomer. Binds 30S ribosomal subunits, but not 50S ribosomal subunits or 70S ribosomes.</text>
</comment>
<dbReference type="Pfam" id="PF02033">
    <property type="entry name" value="RBFA"/>
    <property type="match status" value="1"/>
</dbReference>
<evidence type="ECO:0000313" key="4">
    <source>
        <dbReference type="EMBL" id="CAI3940989.1"/>
    </source>
</evidence>
<evidence type="ECO:0000313" key="6">
    <source>
        <dbReference type="Proteomes" id="UP001154255"/>
    </source>
</evidence>
<keyword evidence="1 2" id="KW-0690">Ribosome biogenesis</keyword>
<dbReference type="Proteomes" id="UP001154255">
    <property type="component" value="Unassembled WGS sequence"/>
</dbReference>
<dbReference type="InterPro" id="IPR015946">
    <property type="entry name" value="KH_dom-like_a/b"/>
</dbReference>
<dbReference type="EMBL" id="CAMXCM010000002">
    <property type="protein sequence ID" value="CAI3940989.1"/>
    <property type="molecule type" value="Genomic_DNA"/>
</dbReference>
<dbReference type="Proteomes" id="UP001154259">
    <property type="component" value="Unassembled WGS sequence"/>
</dbReference>
<dbReference type="PANTHER" id="PTHR33515:SF1">
    <property type="entry name" value="RIBOSOME-BINDING FACTOR A, CHLOROPLASTIC-RELATED"/>
    <property type="match status" value="1"/>
</dbReference>
<dbReference type="InterPro" id="IPR000238">
    <property type="entry name" value="RbfA"/>
</dbReference>
<comment type="subcellular location">
    <subcellularLocation>
        <location evidence="2">Cytoplasm</location>
    </subcellularLocation>
</comment>
<evidence type="ECO:0000256" key="1">
    <source>
        <dbReference type="ARBA" id="ARBA00022517"/>
    </source>
</evidence>
<dbReference type="PANTHER" id="PTHR33515">
    <property type="entry name" value="RIBOSOME-BINDING FACTOR A, CHLOROPLASTIC-RELATED"/>
    <property type="match status" value="1"/>
</dbReference>
<organism evidence="4 6">
    <name type="scientific">Commensalibacter communis</name>
    <dbReference type="NCBI Taxonomy" id="2972786"/>
    <lineage>
        <taxon>Bacteria</taxon>
        <taxon>Pseudomonadati</taxon>
        <taxon>Pseudomonadota</taxon>
        <taxon>Alphaproteobacteria</taxon>
        <taxon>Acetobacterales</taxon>
        <taxon>Acetobacteraceae</taxon>
    </lineage>
</organism>
<proteinExistence type="inferred from homology"/>
<dbReference type="HAMAP" id="MF_00003">
    <property type="entry name" value="RbfA"/>
    <property type="match status" value="1"/>
</dbReference>
<comment type="function">
    <text evidence="2">One of several proteins that assist in the late maturation steps of the functional core of the 30S ribosomal subunit. Associates with free 30S ribosomal subunits (but not with 30S subunits that are part of 70S ribosomes or polysomes). Required for efficient processing of 16S rRNA. May interact with the 5'-terminal helix region of 16S rRNA.</text>
</comment>
<dbReference type="RefSeq" id="WP_271789638.1">
    <property type="nucleotide sequence ID" value="NZ_CAMXCM010000002.1"/>
</dbReference>
<comment type="caution">
    <text evidence="4">The sequence shown here is derived from an EMBL/GenBank/DDBJ whole genome shotgun (WGS) entry which is preliminary data.</text>
</comment>
<dbReference type="EMBL" id="CAMXCS010000002">
    <property type="protein sequence ID" value="CAI3942497.1"/>
    <property type="molecule type" value="Genomic_DNA"/>
</dbReference>
<feature type="region of interest" description="Disordered" evidence="3">
    <location>
        <begin position="1"/>
        <end position="21"/>
    </location>
</feature>
<dbReference type="SUPFAM" id="SSF89919">
    <property type="entry name" value="Ribosome-binding factor A, RbfA"/>
    <property type="match status" value="1"/>
</dbReference>
<accession>A0A9W4X6M1</accession>